<dbReference type="GO" id="GO:0005672">
    <property type="term" value="C:transcription factor TFIIA complex"/>
    <property type="evidence" value="ECO:0007669"/>
    <property type="project" value="InterPro"/>
</dbReference>
<evidence type="ECO:0000256" key="5">
    <source>
        <dbReference type="SAM" id="MobiDB-lite"/>
    </source>
</evidence>
<dbReference type="InterPro" id="IPR004855">
    <property type="entry name" value="TFIIA_asu/bsu"/>
</dbReference>
<dbReference type="Pfam" id="PF03153">
    <property type="entry name" value="TFIIA"/>
    <property type="match status" value="1"/>
</dbReference>
<dbReference type="PANTHER" id="PTHR12694:SF8">
    <property type="entry name" value="TRANSCRIPTION INITIATION FACTOR IIA SUBUNIT 1"/>
    <property type="match status" value="1"/>
</dbReference>
<dbReference type="FunFam" id="1.10.287.100:FF:000001">
    <property type="entry name" value="Transcription initiation factor IIA subunit"/>
    <property type="match status" value="1"/>
</dbReference>
<dbReference type="AlphaFoldDB" id="A0A2S2QTC4"/>
<comment type="similarity">
    <text evidence="2">Belongs to the TFIIA subunit 1 family.</text>
</comment>
<gene>
    <name evidence="6" type="primary">TfIIA-L_1</name>
    <name evidence="6" type="ORF">g.22322</name>
</gene>
<name>A0A2S2QTC4_9HEMI</name>
<keyword evidence="6" id="KW-0396">Initiation factor</keyword>
<dbReference type="GO" id="GO:0003743">
    <property type="term" value="F:translation initiation factor activity"/>
    <property type="evidence" value="ECO:0007669"/>
    <property type="project" value="UniProtKB-KW"/>
</dbReference>
<dbReference type="GO" id="GO:0006367">
    <property type="term" value="P:transcription initiation at RNA polymerase II promoter"/>
    <property type="evidence" value="ECO:0007669"/>
    <property type="project" value="InterPro"/>
</dbReference>
<comment type="subcellular location">
    <subcellularLocation>
        <location evidence="1">Nucleus</location>
    </subcellularLocation>
</comment>
<evidence type="ECO:0000313" key="6">
    <source>
        <dbReference type="EMBL" id="MBY80981.1"/>
    </source>
</evidence>
<sequence>MSLSQSTVMKLYQTVIEDTINSSREFFAEEGIDDQILMELRQSWESKVMASKAVDAPPPQELTQLPKTVPSNVVKQNKSQYTPTIVNNSVHQLKMVQQQKIQQQQQQPQQQPLSQPTPQSQSQQNSIVLPADYANKYVPIQITLPAQAGSQDSGSRVLSIQVPSSAIQGSIFI</sequence>
<dbReference type="SMART" id="SM01371">
    <property type="entry name" value="TFIIA"/>
    <property type="match status" value="1"/>
</dbReference>
<accession>A0A2S2QTC4</accession>
<dbReference type="PANTHER" id="PTHR12694">
    <property type="entry name" value="TRANSCRIPTION INITIATION FACTOR IIA SUBUNIT 1"/>
    <property type="match status" value="1"/>
</dbReference>
<keyword evidence="3" id="KW-0804">Transcription</keyword>
<reference evidence="6" key="1">
    <citation type="submission" date="2018-04" db="EMBL/GenBank/DDBJ databases">
        <title>Transcriptome assembly of Sipha flava.</title>
        <authorList>
            <person name="Scully E.D."/>
            <person name="Geib S.M."/>
            <person name="Palmer N.A."/>
            <person name="Koch K."/>
            <person name="Bradshaw J."/>
            <person name="Heng-Moss T."/>
            <person name="Sarath G."/>
        </authorList>
    </citation>
    <scope>NUCLEOTIDE SEQUENCE</scope>
</reference>
<proteinExistence type="inferred from homology"/>
<dbReference type="SUPFAM" id="SSF47396">
    <property type="entry name" value="Transcription factor IIA (TFIIA), alpha-helical domain"/>
    <property type="match status" value="1"/>
</dbReference>
<dbReference type="CDD" id="cd07976">
    <property type="entry name" value="TFIIA_alpha_beta_like"/>
    <property type="match status" value="1"/>
</dbReference>
<organism evidence="6">
    <name type="scientific">Sipha flava</name>
    <name type="common">yellow sugarcane aphid</name>
    <dbReference type="NCBI Taxonomy" id="143950"/>
    <lineage>
        <taxon>Eukaryota</taxon>
        <taxon>Metazoa</taxon>
        <taxon>Ecdysozoa</taxon>
        <taxon>Arthropoda</taxon>
        <taxon>Hexapoda</taxon>
        <taxon>Insecta</taxon>
        <taxon>Pterygota</taxon>
        <taxon>Neoptera</taxon>
        <taxon>Paraneoptera</taxon>
        <taxon>Hemiptera</taxon>
        <taxon>Sternorrhyncha</taxon>
        <taxon>Aphidomorpha</taxon>
        <taxon>Aphidoidea</taxon>
        <taxon>Aphididae</taxon>
        <taxon>Sipha</taxon>
    </lineage>
</organism>
<evidence type="ECO:0000256" key="4">
    <source>
        <dbReference type="ARBA" id="ARBA00023242"/>
    </source>
</evidence>
<feature type="region of interest" description="Disordered" evidence="5">
    <location>
        <begin position="98"/>
        <end position="124"/>
    </location>
</feature>
<keyword evidence="6" id="KW-0648">Protein biosynthesis</keyword>
<dbReference type="OrthoDB" id="6275927at2759"/>
<keyword evidence="4" id="KW-0539">Nucleus</keyword>
<evidence type="ECO:0000256" key="3">
    <source>
        <dbReference type="ARBA" id="ARBA00023163"/>
    </source>
</evidence>
<evidence type="ECO:0000256" key="1">
    <source>
        <dbReference type="ARBA" id="ARBA00004123"/>
    </source>
</evidence>
<dbReference type="EMBL" id="GGMS01011778">
    <property type="protein sequence ID" value="MBY80981.1"/>
    <property type="molecule type" value="Transcribed_RNA"/>
</dbReference>
<protein>
    <submittedName>
        <fullName evidence="6">Transcription initiation factor IIA subunit 1</fullName>
    </submittedName>
</protein>
<dbReference type="Gene3D" id="1.10.287.100">
    <property type="match status" value="1"/>
</dbReference>
<evidence type="ECO:0000256" key="2">
    <source>
        <dbReference type="ARBA" id="ARBA00010059"/>
    </source>
</evidence>